<evidence type="ECO:0000256" key="1">
    <source>
        <dbReference type="ARBA" id="ARBA00038248"/>
    </source>
</evidence>
<feature type="domain" description="HEPN" evidence="2">
    <location>
        <begin position="6"/>
        <end position="119"/>
    </location>
</feature>
<dbReference type="InterPro" id="IPR052226">
    <property type="entry name" value="UPF0332_toxin"/>
</dbReference>
<accession>A0ABX2CX30</accession>
<comment type="similarity">
    <text evidence="1">Belongs to the UPF0332 family.</text>
</comment>
<comment type="caution">
    <text evidence="3">The sequence shown here is derived from an EMBL/GenBank/DDBJ whole genome shotgun (WGS) entry which is preliminary data.</text>
</comment>
<proteinExistence type="inferred from homology"/>
<dbReference type="InterPro" id="IPR007842">
    <property type="entry name" value="HEPN_dom"/>
</dbReference>
<keyword evidence="4" id="KW-1185">Reference proteome</keyword>
<protein>
    <recommendedName>
        <fullName evidence="2">HEPN domain-containing protein</fullName>
    </recommendedName>
</protein>
<evidence type="ECO:0000313" key="4">
    <source>
        <dbReference type="Proteomes" id="UP000702425"/>
    </source>
</evidence>
<gene>
    <name evidence="3" type="ORF">E5S67_01688</name>
</gene>
<sequence>MNPEQQRLLDKADRTLQAARVLCEQGFFDSAASRAYYVMFYIVTAFLESEKLSYSRHSAVIAGFGQKFARSGRVPVQFHRYLIDAQKTRLEADYNADIQISQTDAVQTIDRAEEMLNFALANIDSIPPSSP</sequence>
<dbReference type="Gene3D" id="1.20.120.330">
    <property type="entry name" value="Nucleotidyltransferases domain 2"/>
    <property type="match status" value="1"/>
</dbReference>
<evidence type="ECO:0000259" key="2">
    <source>
        <dbReference type="Pfam" id="PF05168"/>
    </source>
</evidence>
<evidence type="ECO:0000313" key="3">
    <source>
        <dbReference type="EMBL" id="NQE33965.1"/>
    </source>
</evidence>
<dbReference type="PANTHER" id="PTHR36565:SF1">
    <property type="entry name" value="UPF0332 PROTEIN TM_1000"/>
    <property type="match status" value="1"/>
</dbReference>
<dbReference type="Proteomes" id="UP000702425">
    <property type="component" value="Unassembled WGS sequence"/>
</dbReference>
<dbReference type="PANTHER" id="PTHR36565">
    <property type="entry name" value="UPF0332 PROTEIN TM_1000"/>
    <property type="match status" value="1"/>
</dbReference>
<dbReference type="EMBL" id="SRRZ01000023">
    <property type="protein sequence ID" value="NQE33965.1"/>
    <property type="molecule type" value="Genomic_DNA"/>
</dbReference>
<reference evidence="3 4" key="1">
    <citation type="journal article" date="2020" name="Sci. Rep.">
        <title>A novel cyanobacterial geosmin producer, revising GeoA distribution and dispersion patterns in Bacteria.</title>
        <authorList>
            <person name="Churro C."/>
            <person name="Semedo-Aguiar A.P."/>
            <person name="Silva A.D."/>
            <person name="Pereira-Leal J.B."/>
            <person name="Leite R.B."/>
        </authorList>
    </citation>
    <scope>NUCLEOTIDE SEQUENCE [LARGE SCALE GENOMIC DNA]</scope>
    <source>
        <strain evidence="3 4">IPMA8</strain>
    </source>
</reference>
<dbReference type="RefSeq" id="WP_015179743.1">
    <property type="nucleotide sequence ID" value="NZ_CAWPPK010000146.1"/>
</dbReference>
<organism evidence="3 4">
    <name type="scientific">Microcoleus asticus IPMA8</name>
    <dbReference type="NCBI Taxonomy" id="2563858"/>
    <lineage>
        <taxon>Bacteria</taxon>
        <taxon>Bacillati</taxon>
        <taxon>Cyanobacteriota</taxon>
        <taxon>Cyanophyceae</taxon>
        <taxon>Oscillatoriophycideae</taxon>
        <taxon>Oscillatoriales</taxon>
        <taxon>Microcoleaceae</taxon>
        <taxon>Microcoleus</taxon>
        <taxon>Microcoleus asticus</taxon>
    </lineage>
</organism>
<dbReference type="Pfam" id="PF05168">
    <property type="entry name" value="HEPN"/>
    <property type="match status" value="1"/>
</dbReference>
<name>A0ABX2CX30_9CYAN</name>